<dbReference type="SUPFAM" id="SSF49899">
    <property type="entry name" value="Concanavalin A-like lectins/glucanases"/>
    <property type="match status" value="1"/>
</dbReference>
<dbReference type="GO" id="GO:0006508">
    <property type="term" value="P:proteolysis"/>
    <property type="evidence" value="ECO:0007669"/>
    <property type="project" value="UniProtKB-KW"/>
</dbReference>
<dbReference type="FunFam" id="3.40.630.10:FF:000084">
    <property type="entry name" value="Carboxypeptidase B2"/>
    <property type="match status" value="1"/>
</dbReference>
<dbReference type="PROSITE" id="PS00132">
    <property type="entry name" value="CARBOXYPEPT_ZN_1"/>
    <property type="match status" value="1"/>
</dbReference>
<keyword evidence="4" id="KW-0645">Protease</keyword>
<dbReference type="Gene3D" id="2.60.120.260">
    <property type="entry name" value="Galactose-binding domain-like"/>
    <property type="match status" value="1"/>
</dbReference>
<dbReference type="GO" id="GO:0004181">
    <property type="term" value="F:metallocarboxypeptidase activity"/>
    <property type="evidence" value="ECO:0007669"/>
    <property type="project" value="InterPro"/>
</dbReference>
<dbReference type="CDD" id="cd03859">
    <property type="entry name" value="M14_CPT"/>
    <property type="match status" value="1"/>
</dbReference>
<dbReference type="Pfam" id="PF20773">
    <property type="entry name" value="InhA-like_MAM"/>
    <property type="match status" value="1"/>
</dbReference>
<dbReference type="NCBIfam" id="NF038128">
    <property type="entry name" value="choice_anch_J"/>
    <property type="match status" value="1"/>
</dbReference>
<dbReference type="Pfam" id="PF00246">
    <property type="entry name" value="Peptidase_M14"/>
    <property type="match status" value="1"/>
</dbReference>
<evidence type="ECO:0000256" key="8">
    <source>
        <dbReference type="ARBA" id="ARBA00022833"/>
    </source>
</evidence>
<evidence type="ECO:0000259" key="13">
    <source>
        <dbReference type="PROSITE" id="PS52035"/>
    </source>
</evidence>
<feature type="non-terminal residue" evidence="14">
    <location>
        <position position="718"/>
    </location>
</feature>
<evidence type="ECO:0000256" key="7">
    <source>
        <dbReference type="ARBA" id="ARBA00022801"/>
    </source>
</evidence>
<evidence type="ECO:0000256" key="1">
    <source>
        <dbReference type="ARBA" id="ARBA00001947"/>
    </source>
</evidence>
<comment type="similarity">
    <text evidence="2 12">Belongs to the peptidase M14 family.</text>
</comment>
<evidence type="ECO:0000256" key="12">
    <source>
        <dbReference type="PROSITE-ProRule" id="PRU01379"/>
    </source>
</evidence>
<keyword evidence="7" id="KW-0378">Hydrolase</keyword>
<keyword evidence="9" id="KW-0482">Metalloprotease</keyword>
<keyword evidence="6" id="KW-0732">Signal</keyword>
<dbReference type="PANTHER" id="PTHR11705:SF143">
    <property type="entry name" value="SLL0236 PROTEIN"/>
    <property type="match status" value="1"/>
</dbReference>
<dbReference type="PROSITE" id="PS52035">
    <property type="entry name" value="PEPTIDASE_M14"/>
    <property type="match status" value="1"/>
</dbReference>
<dbReference type="PRINTS" id="PR00765">
    <property type="entry name" value="CRBOXYPTASEA"/>
</dbReference>
<evidence type="ECO:0000256" key="3">
    <source>
        <dbReference type="ARBA" id="ARBA00022645"/>
    </source>
</evidence>
<dbReference type="SMART" id="SM00631">
    <property type="entry name" value="Zn_pept"/>
    <property type="match status" value="1"/>
</dbReference>
<reference evidence="14" key="1">
    <citation type="journal article" date="2020" name="mSystems">
        <title>Genome- and Community-Level Interaction Insights into Carbon Utilization and Element Cycling Functions of Hydrothermarchaeota in Hydrothermal Sediment.</title>
        <authorList>
            <person name="Zhou Z."/>
            <person name="Liu Y."/>
            <person name="Xu W."/>
            <person name="Pan J."/>
            <person name="Luo Z.H."/>
            <person name="Li M."/>
        </authorList>
    </citation>
    <scope>NUCLEOTIDE SEQUENCE [LARGE SCALE GENOMIC DNA]</scope>
    <source>
        <strain evidence="14">HyVt-237</strain>
    </source>
</reference>
<evidence type="ECO:0000256" key="11">
    <source>
        <dbReference type="ARBA" id="ARBA00066554"/>
    </source>
</evidence>
<evidence type="ECO:0000256" key="6">
    <source>
        <dbReference type="ARBA" id="ARBA00022729"/>
    </source>
</evidence>
<dbReference type="InterPro" id="IPR013320">
    <property type="entry name" value="ConA-like_dom_sf"/>
</dbReference>
<keyword evidence="3 14" id="KW-0121">Carboxypeptidase</keyword>
<organism evidence="14">
    <name type="scientific">candidate division WOR-3 bacterium</name>
    <dbReference type="NCBI Taxonomy" id="2052148"/>
    <lineage>
        <taxon>Bacteria</taxon>
        <taxon>Bacteria division WOR-3</taxon>
    </lineage>
</organism>
<comment type="catalytic activity">
    <reaction evidence="10">
        <text>Releases a C-terminal residue, which may be hydrophobic or positively charged.</text>
        <dbReference type="EC" id="3.4.17.18"/>
    </reaction>
</comment>
<dbReference type="SUPFAM" id="SSF53187">
    <property type="entry name" value="Zn-dependent exopeptidases"/>
    <property type="match status" value="1"/>
</dbReference>
<dbReference type="GO" id="GO:0008270">
    <property type="term" value="F:zinc ion binding"/>
    <property type="evidence" value="ECO:0007669"/>
    <property type="project" value="InterPro"/>
</dbReference>
<comment type="cofactor">
    <cofactor evidence="1">
        <name>Zn(2+)</name>
        <dbReference type="ChEBI" id="CHEBI:29105"/>
    </cofactor>
</comment>
<gene>
    <name evidence="14" type="ORF">ENG67_00210</name>
</gene>
<feature type="domain" description="Peptidase M14" evidence="13">
    <location>
        <begin position="97"/>
        <end position="383"/>
    </location>
</feature>
<evidence type="ECO:0000256" key="10">
    <source>
        <dbReference type="ARBA" id="ARBA00050859"/>
    </source>
</evidence>
<evidence type="ECO:0000256" key="9">
    <source>
        <dbReference type="ARBA" id="ARBA00023049"/>
    </source>
</evidence>
<proteinExistence type="inferred from homology"/>
<name>A0A7C0X8G9_UNCW3</name>
<protein>
    <recommendedName>
        <fullName evidence="11">carboxypeptidase T</fullName>
        <ecNumber evidence="11">3.4.17.18</ecNumber>
    </recommendedName>
</protein>
<evidence type="ECO:0000256" key="2">
    <source>
        <dbReference type="ARBA" id="ARBA00005988"/>
    </source>
</evidence>
<dbReference type="PANTHER" id="PTHR11705">
    <property type="entry name" value="PROTEASE FAMILY M14 CARBOXYPEPTIDASE A,B"/>
    <property type="match status" value="1"/>
</dbReference>
<accession>A0A7C0X8G9</accession>
<evidence type="ECO:0000313" key="14">
    <source>
        <dbReference type="EMBL" id="HDM89616.1"/>
    </source>
</evidence>
<keyword evidence="8" id="KW-0862">Zinc</keyword>
<evidence type="ECO:0000256" key="5">
    <source>
        <dbReference type="ARBA" id="ARBA00022723"/>
    </source>
</evidence>
<comment type="caution">
    <text evidence="14">The sequence shown here is derived from an EMBL/GenBank/DDBJ whole genome shotgun (WGS) entry which is preliminary data.</text>
</comment>
<dbReference type="AlphaFoldDB" id="A0A7C0X8G9"/>
<dbReference type="EC" id="3.4.17.18" evidence="11"/>
<keyword evidence="5" id="KW-0479">Metal-binding</keyword>
<sequence length="718" mass="80883">MKRSVCIILLLSLIGTGVSGPMWVRIHLNSPEDVKGLIQKGIDDIARVEPHHLFVEAIVPQSKKQILEDYRYEILDPDLSATWQRWQKEGVLVNFGPYYTYEEMQAQLDSIHQQYPDITTAKFSVGQSWFGRDIWAIKISDNPNIDEDEPSVLIDGVHHAREPISCTIPIEFAKYLCENYGSDPDITWLVDNREIYLLPVMNPDGYVYNESGDGYWRKNLRDNNNNGYIDDCDGVDPNRNYGYMWGYDNTGSSPDPCDQTYRGPSAFSEPENQAMRYFVDSIQPTIVINYHSYSNMILYSWGYVNQPTPDEDVFVAMAQIMRASNGYTYGRPAQLLYPVNGEANDWMYGEQSEKPKAYSFVVEVGEAFWQPDSATIAQQVAENIPMDLFVTRASGLYLAFNGSQIRDMNGELPDPGDTITIILNLRNLCPADSGLNVTGTLSSPTPGVTIIEGTKPFSDIGPFPDGYGSNSGQPFLVYLDPSIPAGTHVEFQVDVQANGGAYEKPVFFSTVVGIQPGFSDDVESGQGYWTHGGGNDLWHITEHRSNSPTHSWYCGQEGNWQYVDDMNAWLLSEDIALYPESKLVFWTYYDLETGYDYGYVEISTDGGSTWQQLGDPLNGTSGGWVRLERDLRSFSGVIKIRFRLTSDGAVTREGWYVDDISVEPWLYPDIEVSPLSFNVTLPPDTVDTLWMTISNVGEAPLLFTVRDTEWQVGEELLR</sequence>
<dbReference type="Proteomes" id="UP000885931">
    <property type="component" value="Unassembled WGS sequence"/>
</dbReference>
<dbReference type="InterPro" id="IPR033810">
    <property type="entry name" value="Carboxypeptidase_T"/>
</dbReference>
<feature type="active site" description="Proton donor/acceptor" evidence="12">
    <location>
        <position position="363"/>
    </location>
</feature>
<dbReference type="InterPro" id="IPR000834">
    <property type="entry name" value="Peptidase_M14"/>
</dbReference>
<evidence type="ECO:0000256" key="4">
    <source>
        <dbReference type="ARBA" id="ARBA00022670"/>
    </source>
</evidence>
<dbReference type="EMBL" id="DRBW01000008">
    <property type="protein sequence ID" value="HDM89616.1"/>
    <property type="molecule type" value="Genomic_DNA"/>
</dbReference>
<dbReference type="GO" id="GO:0005615">
    <property type="term" value="C:extracellular space"/>
    <property type="evidence" value="ECO:0007669"/>
    <property type="project" value="TreeGrafter"/>
</dbReference>
<dbReference type="Gene3D" id="3.40.630.10">
    <property type="entry name" value="Zn peptidases"/>
    <property type="match status" value="1"/>
</dbReference>
<dbReference type="InterPro" id="IPR057246">
    <property type="entry name" value="CARBOXYPEPT_ZN_1"/>
</dbReference>